<keyword evidence="2" id="KW-0285">Flavoprotein</keyword>
<evidence type="ECO:0000259" key="5">
    <source>
        <dbReference type="Pfam" id="PF00296"/>
    </source>
</evidence>
<proteinExistence type="inferred from homology"/>
<evidence type="ECO:0000256" key="3">
    <source>
        <dbReference type="ARBA" id="ARBA00023002"/>
    </source>
</evidence>
<evidence type="ECO:0000256" key="2">
    <source>
        <dbReference type="ARBA" id="ARBA00022630"/>
    </source>
</evidence>
<name>A0ABR7Z1Y4_9PSED</name>
<keyword evidence="7" id="KW-1185">Reference proteome</keyword>
<dbReference type="InterPro" id="IPR011251">
    <property type="entry name" value="Luciferase-like_dom"/>
</dbReference>
<keyword evidence="3" id="KW-0560">Oxidoreductase</keyword>
<dbReference type="InterPro" id="IPR036661">
    <property type="entry name" value="Luciferase-like_sf"/>
</dbReference>
<dbReference type="Gene3D" id="3.20.20.30">
    <property type="entry name" value="Luciferase-like domain"/>
    <property type="match status" value="1"/>
</dbReference>
<evidence type="ECO:0000313" key="7">
    <source>
        <dbReference type="Proteomes" id="UP000805841"/>
    </source>
</evidence>
<dbReference type="InterPro" id="IPR050766">
    <property type="entry name" value="Bact_Lucif_Oxidored"/>
</dbReference>
<comment type="similarity">
    <text evidence="1">Belongs to the bacterial luciferase oxidoreductase family.</text>
</comment>
<comment type="caution">
    <text evidence="6">The sequence shown here is derived from an EMBL/GenBank/DDBJ whole genome shotgun (WGS) entry which is preliminary data.</text>
</comment>
<dbReference type="PANTHER" id="PTHR30137">
    <property type="entry name" value="LUCIFERASE-LIKE MONOOXYGENASE"/>
    <property type="match status" value="1"/>
</dbReference>
<evidence type="ECO:0000256" key="1">
    <source>
        <dbReference type="ARBA" id="ARBA00010426"/>
    </source>
</evidence>
<dbReference type="PANTHER" id="PTHR30137:SF16">
    <property type="entry name" value="BLL0895 PROTEIN"/>
    <property type="match status" value="1"/>
</dbReference>
<dbReference type="Proteomes" id="UP000805841">
    <property type="component" value="Unassembled WGS sequence"/>
</dbReference>
<reference evidence="6 7" key="1">
    <citation type="journal article" date="2020" name="Insects">
        <title>Bacteria Belonging to Pseudomonas typographi sp. nov. from the Bark Beetle Ips typographus Have Genomic Potential to Aid in the Host Ecology.</title>
        <authorList>
            <person name="Peral-Aranega E."/>
            <person name="Saati-Santamaria Z."/>
            <person name="Kolarik M."/>
            <person name="Rivas R."/>
            <person name="Garcia-Fraile P."/>
        </authorList>
    </citation>
    <scope>NUCLEOTIDE SEQUENCE [LARGE SCALE GENOMIC DNA]</scope>
    <source>
        <strain evidence="6 7">CA3A</strain>
    </source>
</reference>
<dbReference type="SUPFAM" id="SSF51679">
    <property type="entry name" value="Bacterial luciferase-like"/>
    <property type="match status" value="1"/>
</dbReference>
<dbReference type="EMBL" id="JAAOCA010000013">
    <property type="protein sequence ID" value="MBD1599414.1"/>
    <property type="molecule type" value="Genomic_DNA"/>
</dbReference>
<keyword evidence="4" id="KW-0503">Monooxygenase</keyword>
<evidence type="ECO:0000313" key="6">
    <source>
        <dbReference type="EMBL" id="MBD1599414.1"/>
    </source>
</evidence>
<organism evidence="6 7">
    <name type="scientific">Pseudomonas typographi</name>
    <dbReference type="NCBI Taxonomy" id="2715964"/>
    <lineage>
        <taxon>Bacteria</taxon>
        <taxon>Pseudomonadati</taxon>
        <taxon>Pseudomonadota</taxon>
        <taxon>Gammaproteobacteria</taxon>
        <taxon>Pseudomonadales</taxon>
        <taxon>Pseudomonadaceae</taxon>
        <taxon>Pseudomonas</taxon>
    </lineage>
</organism>
<dbReference type="RefSeq" id="WP_190420769.1">
    <property type="nucleotide sequence ID" value="NZ_JAAOCA010000013.1"/>
</dbReference>
<feature type="domain" description="Luciferase-like" evidence="5">
    <location>
        <begin position="14"/>
        <end position="330"/>
    </location>
</feature>
<sequence>MSMQTGLIFHPYMKPGRTARQTFDWGVQSAIAADKAGFSSMMISEHASQRWENIPNPELIIAAAALQTETIKFAPMAHILPHQHPAKLAIMIGWLSQILEGRYFLGIGAGAYPQASYIHGIKGGEDTKFLNDMVRESLQIMEKIWKREPFFHEGKFWKAGYPEEERVEEGGDEQHMLADFSPWGGKPDIAVTGFSFNSPSMRLAGERGFKPVSIFSGLDALKSHWDTYSEAAVKAGYTPLRSNHAVSQTVFVADTDKEAKRLVMEGPIGYCFQRYLIPIWWRFGMMDGFIKDKGASAKDVDLEWLVDNVFIVGSPDTVAEKINTLFAKAGGWGTLQVEAHDYVDDPSPWFKSLELISREVAPKIKLPK</sequence>
<gene>
    <name evidence="6" type="ORF">HAQ05_11950</name>
</gene>
<evidence type="ECO:0000256" key="4">
    <source>
        <dbReference type="ARBA" id="ARBA00023033"/>
    </source>
</evidence>
<dbReference type="Pfam" id="PF00296">
    <property type="entry name" value="Bac_luciferase"/>
    <property type="match status" value="1"/>
</dbReference>
<accession>A0ABR7Z1Y4</accession>
<protein>
    <submittedName>
        <fullName evidence="6">LLM class flavin-dependent oxidoreductase</fullName>
    </submittedName>
</protein>